<evidence type="ECO:0000256" key="2">
    <source>
        <dbReference type="ARBA" id="ARBA00022741"/>
    </source>
</evidence>
<dbReference type="GO" id="GO:0005524">
    <property type="term" value="F:ATP binding"/>
    <property type="evidence" value="ECO:0007669"/>
    <property type="project" value="UniProtKB-UniRule"/>
</dbReference>
<comment type="function">
    <text evidence="13">DNA-dependent ATPase involved in processing of recombination intermediates, plays a role in repairing DNA breaks. Stimulates the branch migration of RecA-mediated strand transfer reactions, allowing the 3' invading strand to extend heteroduplex DNA faster. Binds ssDNA in the presence of ADP but not other nucleotides, has ATPase activity that is stimulated by ssDNA and various branched DNA structures, but inhibited by SSB. Does not have RecA's homology-searching function.</text>
</comment>
<dbReference type="Gene3D" id="3.40.50.300">
    <property type="entry name" value="P-loop containing nucleotide triphosphate hydrolases"/>
    <property type="match status" value="1"/>
</dbReference>
<dbReference type="InterPro" id="IPR004504">
    <property type="entry name" value="DNA_repair_RadA"/>
</dbReference>
<evidence type="ECO:0000313" key="15">
    <source>
        <dbReference type="EMBL" id="ADL08836.1"/>
    </source>
</evidence>
<organism evidence="15 16">
    <name type="scientific">Thermosediminibacter oceani (strain ATCC BAA-1034 / DSM 16646 / JW/IW-1228P)</name>
    <dbReference type="NCBI Taxonomy" id="555079"/>
    <lineage>
        <taxon>Bacteria</taxon>
        <taxon>Bacillati</taxon>
        <taxon>Bacillota</taxon>
        <taxon>Clostridia</taxon>
        <taxon>Thermosediminibacterales</taxon>
        <taxon>Thermosediminibacteraceae</taxon>
        <taxon>Thermosediminibacter</taxon>
    </lineage>
</organism>
<dbReference type="SMART" id="SM00382">
    <property type="entry name" value="AAA"/>
    <property type="match status" value="1"/>
</dbReference>
<evidence type="ECO:0000256" key="8">
    <source>
        <dbReference type="ARBA" id="ARBA00023016"/>
    </source>
</evidence>
<keyword evidence="9 11" id="KW-0238">DNA-binding</keyword>
<comment type="function">
    <text evidence="11">Plays a role in repairing double-strand DNA breaks, probably involving stabilizing or processing branched DNA or blocked replication forks.</text>
</comment>
<evidence type="ECO:0000256" key="6">
    <source>
        <dbReference type="ARBA" id="ARBA00022833"/>
    </source>
</evidence>
<dbReference type="InterPro" id="IPR003593">
    <property type="entry name" value="AAA+_ATPase"/>
</dbReference>
<keyword evidence="6 13" id="KW-0862">Zinc</keyword>
<dbReference type="InterPro" id="IPR027417">
    <property type="entry name" value="P-loop_NTPase"/>
</dbReference>
<feature type="binding site" evidence="11">
    <location>
        <begin position="91"/>
        <end position="98"/>
    </location>
    <ligand>
        <name>ATP</name>
        <dbReference type="ChEBI" id="CHEBI:30616"/>
    </ligand>
</feature>
<dbReference type="PRINTS" id="PR01874">
    <property type="entry name" value="DNAREPAIRADA"/>
</dbReference>
<keyword evidence="5" id="KW-0378">Hydrolase</keyword>
<comment type="domain">
    <text evidence="11">The middle region has homology to RecA with ATPase motifs including the RadA KNRFG motif, while the C-terminus is homologous to Lon protease.</text>
</comment>
<evidence type="ECO:0000313" key="16">
    <source>
        <dbReference type="Proteomes" id="UP000000272"/>
    </source>
</evidence>
<feature type="short sequence motif" description="RadA KNRFG motif" evidence="11">
    <location>
        <begin position="248"/>
        <end position="252"/>
    </location>
</feature>
<dbReference type="HOGENOM" id="CLU_018264_0_1_9"/>
<name>D9S0H8_THEOJ</name>
<evidence type="ECO:0000256" key="10">
    <source>
        <dbReference type="ARBA" id="ARBA00023204"/>
    </source>
</evidence>
<dbReference type="GO" id="GO:0008270">
    <property type="term" value="F:zinc ion binding"/>
    <property type="evidence" value="ECO:0007669"/>
    <property type="project" value="UniProtKB-KW"/>
</dbReference>
<dbReference type="Pfam" id="PF18073">
    <property type="entry name" value="Zn_ribbon_LapB"/>
    <property type="match status" value="1"/>
</dbReference>
<dbReference type="Gene3D" id="3.30.230.10">
    <property type="match status" value="1"/>
</dbReference>
<dbReference type="MEROPS" id="S16.A04"/>
<dbReference type="EMBL" id="CP002131">
    <property type="protein sequence ID" value="ADL08836.1"/>
    <property type="molecule type" value="Genomic_DNA"/>
</dbReference>
<feature type="domain" description="RecA family profile 1" evidence="14">
    <location>
        <begin position="62"/>
        <end position="211"/>
    </location>
</feature>
<reference evidence="15 16" key="1">
    <citation type="journal article" date="2010" name="Stand. Genomic Sci.">
        <title>Complete genome sequence of Thermosediminibacter oceani type strain (JW/IW-1228P).</title>
        <authorList>
            <person name="Pitluck S."/>
            <person name="Yasawong M."/>
            <person name="Munk C."/>
            <person name="Nolan M."/>
            <person name="Lapidus A."/>
            <person name="Lucas S."/>
            <person name="Glavina Del Rio T."/>
            <person name="Tice H."/>
            <person name="Cheng J.F."/>
            <person name="Bruce D."/>
            <person name="Detter C."/>
            <person name="Tapia R."/>
            <person name="Han C."/>
            <person name="Goodwin L."/>
            <person name="Liolios K."/>
            <person name="Ivanova N."/>
            <person name="Mavromatis K."/>
            <person name="Mikhailova N."/>
            <person name="Pati A."/>
            <person name="Chen A."/>
            <person name="Palaniappan K."/>
            <person name="Land M."/>
            <person name="Hauser L."/>
            <person name="Chang Y.J."/>
            <person name="Jeffries C.D."/>
            <person name="Rohde M."/>
            <person name="Spring S."/>
            <person name="Sikorski J."/>
            <person name="Goker M."/>
            <person name="Woyke T."/>
            <person name="Bristow J."/>
            <person name="Eisen J.A."/>
            <person name="Markowitz V."/>
            <person name="Hugenholtz P."/>
            <person name="Kyrpides N.C."/>
            <person name="Klenk H.P."/>
        </authorList>
    </citation>
    <scope>NUCLEOTIDE SEQUENCE [LARGE SCALE GENOMIC DNA]</scope>
    <source>
        <strain evidence="16">ATCC BAA-1034 / DSM 16646 / JW/IW-1228P</strain>
    </source>
</reference>
<dbReference type="GO" id="GO:0000725">
    <property type="term" value="P:recombinational repair"/>
    <property type="evidence" value="ECO:0007669"/>
    <property type="project" value="UniProtKB-UniRule"/>
</dbReference>
<dbReference type="PANTHER" id="PTHR32472">
    <property type="entry name" value="DNA REPAIR PROTEIN RADA"/>
    <property type="match status" value="1"/>
</dbReference>
<dbReference type="OrthoDB" id="9803906at2"/>
<dbReference type="InterPro" id="IPR008269">
    <property type="entry name" value="Lon_proteolytic"/>
</dbReference>
<dbReference type="PANTHER" id="PTHR32472:SF10">
    <property type="entry name" value="DNA REPAIR PROTEIN RADA-LIKE PROTEIN"/>
    <property type="match status" value="1"/>
</dbReference>
<dbReference type="GO" id="GO:0006508">
    <property type="term" value="P:proteolysis"/>
    <property type="evidence" value="ECO:0007669"/>
    <property type="project" value="InterPro"/>
</dbReference>
<keyword evidence="2 11" id="KW-0547">Nucleotide-binding</keyword>
<dbReference type="AlphaFoldDB" id="D9S0H8"/>
<evidence type="ECO:0000256" key="11">
    <source>
        <dbReference type="HAMAP-Rule" id="MF_01498"/>
    </source>
</evidence>
<keyword evidence="3 11" id="KW-0227">DNA damage</keyword>
<dbReference type="RefSeq" id="WP_013276844.1">
    <property type="nucleotide sequence ID" value="NC_014377.1"/>
</dbReference>
<dbReference type="GO" id="GO:0003684">
    <property type="term" value="F:damaged DNA binding"/>
    <property type="evidence" value="ECO:0007669"/>
    <property type="project" value="InterPro"/>
</dbReference>
<dbReference type="HAMAP" id="MF_01498">
    <property type="entry name" value="RadA_bact"/>
    <property type="match status" value="1"/>
</dbReference>
<evidence type="ECO:0000256" key="7">
    <source>
        <dbReference type="ARBA" id="ARBA00022840"/>
    </source>
</evidence>
<protein>
    <recommendedName>
        <fullName evidence="11 12">DNA repair protein RadA</fullName>
    </recommendedName>
</protein>
<dbReference type="Pfam" id="PF05362">
    <property type="entry name" value="Lon_C"/>
    <property type="match status" value="1"/>
</dbReference>
<dbReference type="Pfam" id="PF13481">
    <property type="entry name" value="AAA_25"/>
    <property type="match status" value="1"/>
</dbReference>
<dbReference type="InterPro" id="IPR020568">
    <property type="entry name" value="Ribosomal_Su5_D2-typ_SF"/>
</dbReference>
<dbReference type="CDD" id="cd01121">
    <property type="entry name" value="RadA_SMS_N"/>
    <property type="match status" value="1"/>
</dbReference>
<dbReference type="InterPro" id="IPR014721">
    <property type="entry name" value="Ribsml_uS5_D2-typ_fold_subgr"/>
</dbReference>
<evidence type="ECO:0000256" key="12">
    <source>
        <dbReference type="NCBIfam" id="TIGR00416"/>
    </source>
</evidence>
<dbReference type="SUPFAM" id="SSF52540">
    <property type="entry name" value="P-loop containing nucleoside triphosphate hydrolases"/>
    <property type="match status" value="1"/>
</dbReference>
<keyword evidence="4 13" id="KW-0863">Zinc-finger</keyword>
<dbReference type="InterPro" id="IPR020588">
    <property type="entry name" value="RecA_ATP-bd"/>
</dbReference>
<dbReference type="STRING" id="555079.Toce_2122"/>
<evidence type="ECO:0000256" key="3">
    <source>
        <dbReference type="ARBA" id="ARBA00022763"/>
    </source>
</evidence>
<evidence type="ECO:0000256" key="9">
    <source>
        <dbReference type="ARBA" id="ARBA00023125"/>
    </source>
</evidence>
<dbReference type="InterPro" id="IPR041166">
    <property type="entry name" value="Rubredoxin_2"/>
</dbReference>
<dbReference type="KEGG" id="toc:Toce_2122"/>
<proteinExistence type="inferred from homology"/>
<keyword evidence="8 11" id="KW-0346">Stress response</keyword>
<evidence type="ECO:0000256" key="5">
    <source>
        <dbReference type="ARBA" id="ARBA00022801"/>
    </source>
</evidence>
<keyword evidence="1 11" id="KW-0479">Metal-binding</keyword>
<dbReference type="PROSITE" id="PS50162">
    <property type="entry name" value="RECA_2"/>
    <property type="match status" value="1"/>
</dbReference>
<dbReference type="GO" id="GO:0004176">
    <property type="term" value="F:ATP-dependent peptidase activity"/>
    <property type="evidence" value="ECO:0007669"/>
    <property type="project" value="InterPro"/>
</dbReference>
<evidence type="ECO:0000256" key="13">
    <source>
        <dbReference type="RuleBase" id="RU003555"/>
    </source>
</evidence>
<dbReference type="GO" id="GO:0140664">
    <property type="term" value="F:ATP-dependent DNA damage sensor activity"/>
    <property type="evidence" value="ECO:0007669"/>
    <property type="project" value="InterPro"/>
</dbReference>
<keyword evidence="7 11" id="KW-0067">ATP-binding</keyword>
<evidence type="ECO:0000259" key="14">
    <source>
        <dbReference type="PROSITE" id="PS50162"/>
    </source>
</evidence>
<dbReference type="GO" id="GO:0005829">
    <property type="term" value="C:cytosol"/>
    <property type="evidence" value="ECO:0007669"/>
    <property type="project" value="TreeGrafter"/>
</dbReference>
<accession>D9S0H8</accession>
<feature type="region of interest" description="Lon-protease-like" evidence="11">
    <location>
        <begin position="347"/>
        <end position="449"/>
    </location>
</feature>
<dbReference type="FunFam" id="3.40.50.300:FF:000050">
    <property type="entry name" value="DNA repair protein RadA"/>
    <property type="match status" value="1"/>
</dbReference>
<keyword evidence="10 11" id="KW-0234">DNA repair</keyword>
<sequence>MKSKRRFVCQQCGFESVKWMGRCPDCGSWNSFAEEQVTRSAGVSFLSEHQKPLLLSEIDYSEEERIKTGLLELDRVLGGGIVPGSLVLVGGDPGIGKSTLMLQAAAKLGATGKIVLYVTGEESAKQVKLRAERLGISGGHLYIVAENNLDVVEKHVRELSPQVVIIDSIQTAYLPELESAPGSISQVREATLRLLKLSKETGTAVFIVGHVTKEGSLAGPRTLEHMVDCVLYFEGERYQSYRVLRAVKNRFGSTNEIGIFEMQTSGLAEVDSPSKFLLSGRLGNSPGSAVVCTMEGTRPLLVEVQALTCPTGFNLPRRQTSGIDYNRAALLIAVLEKKLGLNLAHEDVYINAAGGIKLTEPAVDLAVITAIVSSFKNKPVRDVVIIGEVGLAGEVRSVGYIEKRVNEAAKLGFKEAIIPYDNMRDLKNTVGIDISGVKELKDAIEAAFD</sequence>
<dbReference type="GO" id="GO:0004252">
    <property type="term" value="F:serine-type endopeptidase activity"/>
    <property type="evidence" value="ECO:0007669"/>
    <property type="project" value="InterPro"/>
</dbReference>
<keyword evidence="16" id="KW-1185">Reference proteome</keyword>
<evidence type="ECO:0000256" key="1">
    <source>
        <dbReference type="ARBA" id="ARBA00022723"/>
    </source>
</evidence>
<dbReference type="eggNOG" id="COG1066">
    <property type="taxonomic scope" value="Bacteria"/>
</dbReference>
<dbReference type="Proteomes" id="UP000000272">
    <property type="component" value="Chromosome"/>
</dbReference>
<evidence type="ECO:0000256" key="4">
    <source>
        <dbReference type="ARBA" id="ARBA00022771"/>
    </source>
</evidence>
<gene>
    <name evidence="11" type="primary">radA</name>
    <name evidence="15" type="ordered locus">Toce_2122</name>
</gene>
<comment type="similarity">
    <text evidence="11 13">Belongs to the RecA family. RadA subfamily.</text>
</comment>
<dbReference type="NCBIfam" id="TIGR00416">
    <property type="entry name" value="sms"/>
    <property type="match status" value="1"/>
</dbReference>
<dbReference type="SUPFAM" id="SSF54211">
    <property type="entry name" value="Ribosomal protein S5 domain 2-like"/>
    <property type="match status" value="1"/>
</dbReference>